<dbReference type="InterPro" id="IPR005471">
    <property type="entry name" value="Tscrpt_reg_IclR_N"/>
</dbReference>
<dbReference type="PROSITE" id="PS51078">
    <property type="entry name" value="ICLR_ED"/>
    <property type="match status" value="1"/>
</dbReference>
<evidence type="ECO:0000256" key="1">
    <source>
        <dbReference type="ARBA" id="ARBA00023015"/>
    </source>
</evidence>
<evidence type="ECO:0000256" key="2">
    <source>
        <dbReference type="ARBA" id="ARBA00023125"/>
    </source>
</evidence>
<dbReference type="Proteomes" id="UP001214854">
    <property type="component" value="Unassembled WGS sequence"/>
</dbReference>
<dbReference type="InterPro" id="IPR050707">
    <property type="entry name" value="HTH_MetabolicPath_Reg"/>
</dbReference>
<dbReference type="InterPro" id="IPR036390">
    <property type="entry name" value="WH_DNA-bd_sf"/>
</dbReference>
<evidence type="ECO:0000259" key="4">
    <source>
        <dbReference type="PROSITE" id="PS51077"/>
    </source>
</evidence>
<dbReference type="SUPFAM" id="SSF46785">
    <property type="entry name" value="Winged helix' DNA-binding domain"/>
    <property type="match status" value="1"/>
</dbReference>
<feature type="domain" description="IclR-ED" evidence="5">
    <location>
        <begin position="82"/>
        <end position="259"/>
    </location>
</feature>
<keyword evidence="2" id="KW-0238">DNA-binding</keyword>
<dbReference type="InterPro" id="IPR029016">
    <property type="entry name" value="GAF-like_dom_sf"/>
</dbReference>
<reference evidence="6 7" key="1">
    <citation type="submission" date="2023-01" db="EMBL/GenBank/DDBJ databases">
        <title>Novel species of the genus Asticcacaulis isolated from rivers.</title>
        <authorList>
            <person name="Lu H."/>
        </authorList>
    </citation>
    <scope>NUCLEOTIDE SEQUENCE [LARGE SCALE GENOMIC DNA]</scope>
    <source>
        <strain evidence="6 7">BYS171W</strain>
    </source>
</reference>
<dbReference type="Gene3D" id="1.10.10.10">
    <property type="entry name" value="Winged helix-like DNA-binding domain superfamily/Winged helix DNA-binding domain"/>
    <property type="match status" value="1"/>
</dbReference>
<dbReference type="PANTHER" id="PTHR30136">
    <property type="entry name" value="HELIX-TURN-HELIX TRANSCRIPTIONAL REGULATOR, ICLR FAMILY"/>
    <property type="match status" value="1"/>
</dbReference>
<sequence length="259" mass="28184">MITEDSRAGDDAKTLKYRAPALEKGLDVLELLAANKRPMTLSQISNRLDRSVSELFRMVQVLESRGYVAPSQKGEGLELTNKLFSLGMSRGPSQNLLASALPLMQALSEQVRQSVHLAIASDDHMVVIARIEAPGDLGFSVRVGYQRLLVQSTSGLVLYAFQPPKLKEHWRGLLRGTATPQEWALFETVADRALQQGHVQAKSDFVDGVLDVSCPVLNDSSVIAAMTIPWMKTHGCLSLEDTIAKLKSTAAALTKMLGG</sequence>
<protein>
    <submittedName>
        <fullName evidence="6">IclR family transcriptional regulator</fullName>
    </submittedName>
</protein>
<dbReference type="Gene3D" id="3.30.450.40">
    <property type="match status" value="1"/>
</dbReference>
<organism evidence="6 7">
    <name type="scientific">Asticcacaulis aquaticus</name>
    <dbReference type="NCBI Taxonomy" id="2984212"/>
    <lineage>
        <taxon>Bacteria</taxon>
        <taxon>Pseudomonadati</taxon>
        <taxon>Pseudomonadota</taxon>
        <taxon>Alphaproteobacteria</taxon>
        <taxon>Caulobacterales</taxon>
        <taxon>Caulobacteraceae</taxon>
        <taxon>Asticcacaulis</taxon>
    </lineage>
</organism>
<keyword evidence="3" id="KW-0804">Transcription</keyword>
<name>A0ABT5HZ17_9CAUL</name>
<dbReference type="EMBL" id="JAQQKX010000020">
    <property type="protein sequence ID" value="MDC7685070.1"/>
    <property type="molecule type" value="Genomic_DNA"/>
</dbReference>
<dbReference type="Pfam" id="PF01614">
    <property type="entry name" value="IclR_C"/>
    <property type="match status" value="1"/>
</dbReference>
<dbReference type="PROSITE" id="PS51077">
    <property type="entry name" value="HTH_ICLR"/>
    <property type="match status" value="1"/>
</dbReference>
<proteinExistence type="predicted"/>
<evidence type="ECO:0000256" key="3">
    <source>
        <dbReference type="ARBA" id="ARBA00023163"/>
    </source>
</evidence>
<gene>
    <name evidence="6" type="ORF">PQU92_17430</name>
</gene>
<feature type="domain" description="HTH iclR-type" evidence="4">
    <location>
        <begin position="19"/>
        <end position="88"/>
    </location>
</feature>
<evidence type="ECO:0000313" key="6">
    <source>
        <dbReference type="EMBL" id="MDC7685070.1"/>
    </source>
</evidence>
<dbReference type="SMART" id="SM00346">
    <property type="entry name" value="HTH_ICLR"/>
    <property type="match status" value="1"/>
</dbReference>
<evidence type="ECO:0000259" key="5">
    <source>
        <dbReference type="PROSITE" id="PS51078"/>
    </source>
</evidence>
<dbReference type="InterPro" id="IPR014757">
    <property type="entry name" value="Tscrpt_reg_IclR_C"/>
</dbReference>
<comment type="caution">
    <text evidence="6">The sequence shown here is derived from an EMBL/GenBank/DDBJ whole genome shotgun (WGS) entry which is preliminary data.</text>
</comment>
<dbReference type="PANTHER" id="PTHR30136:SF7">
    <property type="entry name" value="HTH-TYPE TRANSCRIPTIONAL REGULATOR KDGR-RELATED"/>
    <property type="match status" value="1"/>
</dbReference>
<keyword evidence="1" id="KW-0805">Transcription regulation</keyword>
<evidence type="ECO:0000313" key="7">
    <source>
        <dbReference type="Proteomes" id="UP001214854"/>
    </source>
</evidence>
<keyword evidence="7" id="KW-1185">Reference proteome</keyword>
<accession>A0ABT5HZ17</accession>
<dbReference type="Pfam" id="PF09339">
    <property type="entry name" value="HTH_IclR"/>
    <property type="match status" value="1"/>
</dbReference>
<dbReference type="SUPFAM" id="SSF55781">
    <property type="entry name" value="GAF domain-like"/>
    <property type="match status" value="1"/>
</dbReference>
<dbReference type="RefSeq" id="WP_272749578.1">
    <property type="nucleotide sequence ID" value="NZ_JAQQKX010000020.1"/>
</dbReference>
<dbReference type="InterPro" id="IPR036388">
    <property type="entry name" value="WH-like_DNA-bd_sf"/>
</dbReference>